<protein>
    <submittedName>
        <fullName evidence="7">Threonine transporter RhtB</fullName>
    </submittedName>
</protein>
<dbReference type="Proteomes" id="UP001169006">
    <property type="component" value="Unassembled WGS sequence"/>
</dbReference>
<evidence type="ECO:0000256" key="3">
    <source>
        <dbReference type="ARBA" id="ARBA00022692"/>
    </source>
</evidence>
<evidence type="ECO:0000256" key="1">
    <source>
        <dbReference type="ARBA" id="ARBA00004651"/>
    </source>
</evidence>
<comment type="subcellular location">
    <subcellularLocation>
        <location evidence="1">Cell membrane</location>
        <topology evidence="1">Multi-pass membrane protein</topology>
    </subcellularLocation>
</comment>
<feature type="transmembrane region" description="Helical" evidence="6">
    <location>
        <begin position="12"/>
        <end position="31"/>
    </location>
</feature>
<accession>A0ABT8SQ42</accession>
<keyword evidence="2" id="KW-1003">Cell membrane</keyword>
<dbReference type="RefSeq" id="WP_302074747.1">
    <property type="nucleotide sequence ID" value="NZ_JAUKWQ010000001.1"/>
</dbReference>
<keyword evidence="8" id="KW-1185">Reference proteome</keyword>
<proteinExistence type="predicted"/>
<keyword evidence="5 6" id="KW-0472">Membrane</keyword>
<evidence type="ECO:0000256" key="6">
    <source>
        <dbReference type="SAM" id="Phobius"/>
    </source>
</evidence>
<comment type="caution">
    <text evidence="7">The sequence shown here is derived from an EMBL/GenBank/DDBJ whole genome shotgun (WGS) entry which is preliminary data.</text>
</comment>
<feature type="transmembrane region" description="Helical" evidence="6">
    <location>
        <begin position="133"/>
        <end position="158"/>
    </location>
</feature>
<reference evidence="7" key="2">
    <citation type="submission" date="2023-07" db="EMBL/GenBank/DDBJ databases">
        <authorList>
            <person name="Sun H."/>
        </authorList>
    </citation>
    <scope>NUCLEOTIDE SEQUENCE</scope>
    <source>
        <strain evidence="7">05753</strain>
    </source>
</reference>
<sequence length="195" mass="20567">MASVLLEFTLSILLLLATPGPTNTLMALAGYQRSWRRAAPLIGAELCGYLLVIIPVATLAASLFEEWPQLALWTKLLAGLWVLYLAVKLWSFKSGAGEARAVDARSVLVTTCLNPKALIIGLVIMPHQGLAALLPWLSLFSALVLAAANGWIAFGTLLSKGMLKRASPAVISRAAAAGLFVFVMILAGASLKGLA</sequence>
<feature type="transmembrane region" description="Helical" evidence="6">
    <location>
        <begin position="70"/>
        <end position="87"/>
    </location>
</feature>
<evidence type="ECO:0000256" key="2">
    <source>
        <dbReference type="ARBA" id="ARBA00022475"/>
    </source>
</evidence>
<keyword evidence="4 6" id="KW-1133">Transmembrane helix</keyword>
<evidence type="ECO:0000313" key="7">
    <source>
        <dbReference type="EMBL" id="MDO1580584.1"/>
    </source>
</evidence>
<feature type="transmembrane region" description="Helical" evidence="6">
    <location>
        <begin position="170"/>
        <end position="191"/>
    </location>
</feature>
<dbReference type="InterPro" id="IPR001123">
    <property type="entry name" value="LeuE-type"/>
</dbReference>
<gene>
    <name evidence="7" type="ORF">Q2T52_00600</name>
</gene>
<reference evidence="7" key="1">
    <citation type="journal article" date="2015" name="Int. J. Syst. Evol. Microbiol.">
        <title>Rhizobium oryzicola sp. nov., potential plant-growth-promoting endophytic bacteria isolated from rice roots.</title>
        <authorList>
            <person name="Zhang X.X."/>
            <person name="Gao J.S."/>
            <person name="Cao Y.H."/>
            <person name="Sheirdil R.A."/>
            <person name="Wang X.C."/>
            <person name="Zhang L."/>
        </authorList>
    </citation>
    <scope>NUCLEOTIDE SEQUENCE</scope>
    <source>
        <strain evidence="7">05753</strain>
    </source>
</reference>
<name>A0ABT8SQ42_9HYPH</name>
<dbReference type="PANTHER" id="PTHR30086">
    <property type="entry name" value="ARGININE EXPORTER PROTEIN ARGO"/>
    <property type="match status" value="1"/>
</dbReference>
<organism evidence="7 8">
    <name type="scientific">Rhizobium oryzicola</name>
    <dbReference type="NCBI Taxonomy" id="1232668"/>
    <lineage>
        <taxon>Bacteria</taxon>
        <taxon>Pseudomonadati</taxon>
        <taxon>Pseudomonadota</taxon>
        <taxon>Alphaproteobacteria</taxon>
        <taxon>Hyphomicrobiales</taxon>
        <taxon>Rhizobiaceae</taxon>
        <taxon>Rhizobium/Agrobacterium group</taxon>
        <taxon>Rhizobium</taxon>
    </lineage>
</organism>
<evidence type="ECO:0000313" key="8">
    <source>
        <dbReference type="Proteomes" id="UP001169006"/>
    </source>
</evidence>
<feature type="transmembrane region" description="Helical" evidence="6">
    <location>
        <begin position="43"/>
        <end position="64"/>
    </location>
</feature>
<dbReference type="PANTHER" id="PTHR30086:SF20">
    <property type="entry name" value="ARGININE EXPORTER PROTEIN ARGO-RELATED"/>
    <property type="match status" value="1"/>
</dbReference>
<evidence type="ECO:0000256" key="4">
    <source>
        <dbReference type="ARBA" id="ARBA00022989"/>
    </source>
</evidence>
<keyword evidence="3 6" id="KW-0812">Transmembrane</keyword>
<evidence type="ECO:0000256" key="5">
    <source>
        <dbReference type="ARBA" id="ARBA00023136"/>
    </source>
</evidence>
<feature type="transmembrane region" description="Helical" evidence="6">
    <location>
        <begin position="107"/>
        <end position="127"/>
    </location>
</feature>
<dbReference type="EMBL" id="JAUKWQ010000001">
    <property type="protein sequence ID" value="MDO1580584.1"/>
    <property type="molecule type" value="Genomic_DNA"/>
</dbReference>